<name>A0ABR2ILX9_9EUKA</name>
<evidence type="ECO:0000313" key="2">
    <source>
        <dbReference type="EMBL" id="KAK8865304.1"/>
    </source>
</evidence>
<dbReference type="Proteomes" id="UP001470230">
    <property type="component" value="Unassembled WGS sequence"/>
</dbReference>
<comment type="caution">
    <text evidence="2">The sequence shown here is derived from an EMBL/GenBank/DDBJ whole genome shotgun (WGS) entry which is preliminary data.</text>
</comment>
<dbReference type="Pfam" id="PF01498">
    <property type="entry name" value="HTH_Tnp_Tc3_2"/>
    <property type="match status" value="1"/>
</dbReference>
<proteinExistence type="predicted"/>
<accession>A0ABR2ILX9</accession>
<reference evidence="2 3" key="1">
    <citation type="submission" date="2024-04" db="EMBL/GenBank/DDBJ databases">
        <title>Tritrichomonas musculus Genome.</title>
        <authorList>
            <person name="Alves-Ferreira E."/>
            <person name="Grigg M."/>
            <person name="Lorenzi H."/>
            <person name="Galac M."/>
        </authorList>
    </citation>
    <scope>NUCLEOTIDE SEQUENCE [LARGE SCALE GENOMIC DNA]</scope>
    <source>
        <strain evidence="2 3">EAF2021</strain>
    </source>
</reference>
<sequence>MKVSESPPPEAKMGRPTKKTNDVAAFINQATFNDPYISGSDLHSQIDQTMHTSICPTTINEFRREIGFKYLLPLHEPLLTDIQVQKRISFCYSILLHRKELPFICFSDESRFSLGSDKRY</sequence>
<gene>
    <name evidence="2" type="ORF">M9Y10_010844</name>
</gene>
<feature type="domain" description="Transposase Tc1-like" evidence="1">
    <location>
        <begin position="31"/>
        <end position="92"/>
    </location>
</feature>
<protein>
    <recommendedName>
        <fullName evidence="1">Transposase Tc1-like domain-containing protein</fullName>
    </recommendedName>
</protein>
<evidence type="ECO:0000259" key="1">
    <source>
        <dbReference type="Pfam" id="PF01498"/>
    </source>
</evidence>
<evidence type="ECO:0000313" key="3">
    <source>
        <dbReference type="Proteomes" id="UP001470230"/>
    </source>
</evidence>
<keyword evidence="3" id="KW-1185">Reference proteome</keyword>
<organism evidence="2 3">
    <name type="scientific">Tritrichomonas musculus</name>
    <dbReference type="NCBI Taxonomy" id="1915356"/>
    <lineage>
        <taxon>Eukaryota</taxon>
        <taxon>Metamonada</taxon>
        <taxon>Parabasalia</taxon>
        <taxon>Tritrichomonadida</taxon>
        <taxon>Tritrichomonadidae</taxon>
        <taxon>Tritrichomonas</taxon>
    </lineage>
</organism>
<dbReference type="InterPro" id="IPR002492">
    <property type="entry name" value="Transposase_Tc1-like"/>
</dbReference>
<dbReference type="EMBL" id="JAPFFF010000016">
    <property type="protein sequence ID" value="KAK8865304.1"/>
    <property type="molecule type" value="Genomic_DNA"/>
</dbReference>